<sequence length="627" mass="69622">MLRPPASSSSQQLPNQSLASSANGLQNPVQIQPQNQGSFCNPNPHMSNVHGNHVPNMPPPMFQPGLMMNFPNPLMALHNNPLAAAQFAPGHMGFALQNNGCNTNPAANFQAQGQFNMVPGVNQMNMNPCLPLAQLFGQNMPNLVQQLNQNMGFSNGQFCLPYQNMNQHVIPGQMLNMSQVNPQPSPHTSYGGPNQAVPMVLQNPAISTIQPFGVNQAMHQINQNPQNFTPPAMGGAGLKQFPGSAQPLQGNSTMPFNSSAQPQQARNLQSPAVVGSQGNSSINGGGNGPNSFSKNLDQKNFTRNSKKGFQKNQIHHMKNEKKKFGFPGGQKGKGFHNDRRNKFGGACSTDQVKDQKRSLSPVYTEQEIQQWREARRKNYPSSTNIWKKLTEKQADCTLVDKEAHLLRQELKEILAKQAELGVEVAEIPPEYLSYSEKRDNQKRRGDLLTREEAEGPLTGKEKSRNRSNKRGRPDKKSRPRKKGKSERHLPNENANANVLPLIKREPTLLQKLLKTDVKREKSQLLQALRFMVMNSFFKEWPNKPLKFPSVIIKENGGEINVVDENNSLSSVNFTLQETNNSIVEKLGNDNDNSHNDNDDDNSGNDDIEKFKGCGMHVPEEEEGEIID</sequence>
<feature type="compositionally biased region" description="Low complexity" evidence="1">
    <location>
        <begin position="1"/>
        <end position="22"/>
    </location>
</feature>
<proteinExistence type="predicted"/>
<dbReference type="GeneID" id="111006547"/>
<name>A0A6J1BY94_MOMCH</name>
<dbReference type="Proteomes" id="UP000504603">
    <property type="component" value="Unplaced"/>
</dbReference>
<feature type="region of interest" description="Disordered" evidence="1">
    <location>
        <begin position="584"/>
        <end position="627"/>
    </location>
</feature>
<dbReference type="OrthoDB" id="273070at2759"/>
<dbReference type="RefSeq" id="XP_022134244.1">
    <property type="nucleotide sequence ID" value="XM_022278552.1"/>
</dbReference>
<feature type="compositionally biased region" description="Polar residues" evidence="1">
    <location>
        <begin position="246"/>
        <end position="270"/>
    </location>
</feature>
<evidence type="ECO:0000256" key="1">
    <source>
        <dbReference type="SAM" id="MobiDB-lite"/>
    </source>
</evidence>
<dbReference type="InterPro" id="IPR039136">
    <property type="entry name" value="NUFIP1-like"/>
</dbReference>
<feature type="region of interest" description="Disordered" evidence="1">
    <location>
        <begin position="435"/>
        <end position="498"/>
    </location>
</feature>
<dbReference type="PANTHER" id="PTHR13309:SF0">
    <property type="entry name" value="FMR1-INTERACTING PROTEIN NUFIP1"/>
    <property type="match status" value="1"/>
</dbReference>
<organism evidence="3 4">
    <name type="scientific">Momordica charantia</name>
    <name type="common">Bitter gourd</name>
    <name type="synonym">Balsam pear</name>
    <dbReference type="NCBI Taxonomy" id="3673"/>
    <lineage>
        <taxon>Eukaryota</taxon>
        <taxon>Viridiplantae</taxon>
        <taxon>Streptophyta</taxon>
        <taxon>Embryophyta</taxon>
        <taxon>Tracheophyta</taxon>
        <taxon>Spermatophyta</taxon>
        <taxon>Magnoliopsida</taxon>
        <taxon>eudicotyledons</taxon>
        <taxon>Gunneridae</taxon>
        <taxon>Pentapetalae</taxon>
        <taxon>rosids</taxon>
        <taxon>fabids</taxon>
        <taxon>Cucurbitales</taxon>
        <taxon>Cucurbitaceae</taxon>
        <taxon>Momordiceae</taxon>
        <taxon>Momordica</taxon>
    </lineage>
</organism>
<dbReference type="AlphaFoldDB" id="A0A6J1BY94"/>
<feature type="compositionally biased region" description="Basic and acidic residues" evidence="1">
    <location>
        <begin position="435"/>
        <end position="464"/>
    </location>
</feature>
<accession>A0A6J1BY94</accession>
<keyword evidence="3" id="KW-1185">Reference proteome</keyword>
<feature type="compositionally biased region" description="Polar residues" evidence="1">
    <location>
        <begin position="23"/>
        <end position="50"/>
    </location>
</feature>
<feature type="domain" description="FMR1-interacting protein 1 conserved" evidence="2">
    <location>
        <begin position="350"/>
        <end position="393"/>
    </location>
</feature>
<dbReference type="KEGG" id="mcha:111006547"/>
<dbReference type="GO" id="GO:0005634">
    <property type="term" value="C:nucleus"/>
    <property type="evidence" value="ECO:0007669"/>
    <property type="project" value="TreeGrafter"/>
</dbReference>
<dbReference type="Pfam" id="PF10453">
    <property type="entry name" value="NUFIP1"/>
    <property type="match status" value="1"/>
</dbReference>
<dbReference type="InterPro" id="IPR019496">
    <property type="entry name" value="NUFIP1_cons_dom"/>
</dbReference>
<feature type="compositionally biased region" description="Basic residues" evidence="1">
    <location>
        <begin position="465"/>
        <end position="485"/>
    </location>
</feature>
<feature type="compositionally biased region" description="Basic and acidic residues" evidence="1">
    <location>
        <begin position="586"/>
        <end position="596"/>
    </location>
</feature>
<evidence type="ECO:0000313" key="3">
    <source>
        <dbReference type="Proteomes" id="UP000504603"/>
    </source>
</evidence>
<protein>
    <submittedName>
        <fullName evidence="4">Uncharacterized protein LOC111006547 isoform X1</fullName>
    </submittedName>
</protein>
<feature type="region of interest" description="Disordered" evidence="1">
    <location>
        <begin position="242"/>
        <end position="298"/>
    </location>
</feature>
<feature type="region of interest" description="Disordered" evidence="1">
    <location>
        <begin position="1"/>
        <end position="56"/>
    </location>
</feature>
<reference evidence="4" key="1">
    <citation type="submission" date="2025-08" db="UniProtKB">
        <authorList>
            <consortium name="RefSeq"/>
        </authorList>
    </citation>
    <scope>IDENTIFICATION</scope>
    <source>
        <strain evidence="4">OHB3-1</strain>
    </source>
</reference>
<dbReference type="PANTHER" id="PTHR13309">
    <property type="entry name" value="NUCLEAR FRAGILE X MENTAL RETARDATION PROTEIN INTERACTING PROTEIN 1"/>
    <property type="match status" value="1"/>
</dbReference>
<evidence type="ECO:0000259" key="2">
    <source>
        <dbReference type="Pfam" id="PF10453"/>
    </source>
</evidence>
<evidence type="ECO:0000313" key="4">
    <source>
        <dbReference type="RefSeq" id="XP_022134244.1"/>
    </source>
</evidence>
<dbReference type="GO" id="GO:0003723">
    <property type="term" value="F:RNA binding"/>
    <property type="evidence" value="ECO:0007669"/>
    <property type="project" value="InterPro"/>
</dbReference>
<gene>
    <name evidence="4" type="primary">LOC111006547</name>
</gene>
<dbReference type="GO" id="GO:0000492">
    <property type="term" value="P:box C/D snoRNP assembly"/>
    <property type="evidence" value="ECO:0007669"/>
    <property type="project" value="TreeGrafter"/>
</dbReference>